<dbReference type="Pfam" id="PF08281">
    <property type="entry name" value="Sigma70_r4_2"/>
    <property type="match status" value="1"/>
</dbReference>
<evidence type="ECO:0000313" key="8">
    <source>
        <dbReference type="EMBL" id="MDN7123755.1"/>
    </source>
</evidence>
<evidence type="ECO:0000256" key="2">
    <source>
        <dbReference type="ARBA" id="ARBA00023015"/>
    </source>
</evidence>
<comment type="similarity">
    <text evidence="1">Belongs to the sigma-70 factor family. ECF subfamily.</text>
</comment>
<evidence type="ECO:0000313" key="11">
    <source>
        <dbReference type="Proteomes" id="UP001169492"/>
    </source>
</evidence>
<keyword evidence="3" id="KW-0731">Sigma factor</keyword>
<dbReference type="Proteomes" id="UP001169492">
    <property type="component" value="Unassembled WGS sequence"/>
</dbReference>
<evidence type="ECO:0000256" key="4">
    <source>
        <dbReference type="ARBA" id="ARBA00023125"/>
    </source>
</evidence>
<dbReference type="Gene3D" id="1.10.1740.10">
    <property type="match status" value="1"/>
</dbReference>
<dbReference type="InterPro" id="IPR007627">
    <property type="entry name" value="RNA_pol_sigma70_r2"/>
</dbReference>
<dbReference type="Proteomes" id="UP001169491">
    <property type="component" value="Unassembled WGS sequence"/>
</dbReference>
<dbReference type="CDD" id="cd06171">
    <property type="entry name" value="Sigma70_r4"/>
    <property type="match status" value="1"/>
</dbReference>
<dbReference type="EMBL" id="JAGGJB010000001">
    <property type="protein sequence ID" value="MDN7123755.1"/>
    <property type="molecule type" value="Genomic_DNA"/>
</dbReference>
<dbReference type="EMBL" id="JAGGJC010000001">
    <property type="protein sequence ID" value="MDN7128521.1"/>
    <property type="molecule type" value="Genomic_DNA"/>
</dbReference>
<evidence type="ECO:0000313" key="10">
    <source>
        <dbReference type="Proteomes" id="UP001169491"/>
    </source>
</evidence>
<evidence type="ECO:0000256" key="3">
    <source>
        <dbReference type="ARBA" id="ARBA00023082"/>
    </source>
</evidence>
<dbReference type="RefSeq" id="WP_301773973.1">
    <property type="nucleotide sequence ID" value="NZ_JAGGJB010000001.1"/>
</dbReference>
<dbReference type="PANTHER" id="PTHR43133">
    <property type="entry name" value="RNA POLYMERASE ECF-TYPE SIGMA FACTO"/>
    <property type="match status" value="1"/>
</dbReference>
<dbReference type="InterPro" id="IPR039425">
    <property type="entry name" value="RNA_pol_sigma-70-like"/>
</dbReference>
<accession>A0AAW7QU33</accession>
<dbReference type="InterPro" id="IPR014284">
    <property type="entry name" value="RNA_pol_sigma-70_dom"/>
</dbReference>
<dbReference type="InterPro" id="IPR013249">
    <property type="entry name" value="RNA_pol_sigma70_r4_t2"/>
</dbReference>
<keyword evidence="10" id="KW-1185">Reference proteome</keyword>
<gene>
    <name evidence="8" type="ORF">J6I90_02575</name>
    <name evidence="9" type="ORF">J6I92_01335</name>
</gene>
<evidence type="ECO:0000256" key="1">
    <source>
        <dbReference type="ARBA" id="ARBA00010641"/>
    </source>
</evidence>
<sequence>MALAAEHVSRMQMIEPHTRGAQRLAEQLLGCPQRAADVVQDATEKALTTAHFPARQSAKAWFLQVVRHLCIDQLRRQRKHVDDDVLGSHIAPTEPLDSTLRETAGAVYEALAALPFELRDLIVLRELNECSYKEIAVIVGIAEGTVMSRLHKARLALRSEFKRRTGEDSDDYRS</sequence>
<feature type="domain" description="RNA polymerase sigma factor 70 region 4 type 2" evidence="7">
    <location>
        <begin position="106"/>
        <end position="157"/>
    </location>
</feature>
<evidence type="ECO:0000313" key="9">
    <source>
        <dbReference type="EMBL" id="MDN7128521.1"/>
    </source>
</evidence>
<dbReference type="SUPFAM" id="SSF88659">
    <property type="entry name" value="Sigma3 and sigma4 domains of RNA polymerase sigma factors"/>
    <property type="match status" value="1"/>
</dbReference>
<evidence type="ECO:0000256" key="5">
    <source>
        <dbReference type="ARBA" id="ARBA00023163"/>
    </source>
</evidence>
<keyword evidence="4" id="KW-0238">DNA-binding</keyword>
<dbReference type="InterPro" id="IPR036388">
    <property type="entry name" value="WH-like_DNA-bd_sf"/>
</dbReference>
<dbReference type="InterPro" id="IPR013325">
    <property type="entry name" value="RNA_pol_sigma_r2"/>
</dbReference>
<organism evidence="8 11">
    <name type="scientific">Pseudidiomarina terrestris</name>
    <dbReference type="NCBI Taxonomy" id="2820060"/>
    <lineage>
        <taxon>Bacteria</taxon>
        <taxon>Pseudomonadati</taxon>
        <taxon>Pseudomonadota</taxon>
        <taxon>Gammaproteobacteria</taxon>
        <taxon>Alteromonadales</taxon>
        <taxon>Idiomarinaceae</taxon>
        <taxon>Pseudidiomarina</taxon>
    </lineage>
</organism>
<dbReference type="SUPFAM" id="SSF88946">
    <property type="entry name" value="Sigma2 domain of RNA polymerase sigma factors"/>
    <property type="match status" value="1"/>
</dbReference>
<dbReference type="AlphaFoldDB" id="A0AAW7QU33"/>
<evidence type="ECO:0000259" key="7">
    <source>
        <dbReference type="Pfam" id="PF08281"/>
    </source>
</evidence>
<protein>
    <submittedName>
        <fullName evidence="8">RNA polymerase sigma factor</fullName>
    </submittedName>
</protein>
<dbReference type="GO" id="GO:0006352">
    <property type="term" value="P:DNA-templated transcription initiation"/>
    <property type="evidence" value="ECO:0007669"/>
    <property type="project" value="InterPro"/>
</dbReference>
<proteinExistence type="inferred from homology"/>
<feature type="domain" description="RNA polymerase sigma-70 region 2" evidence="6">
    <location>
        <begin position="13"/>
        <end position="79"/>
    </location>
</feature>
<dbReference type="InterPro" id="IPR013324">
    <property type="entry name" value="RNA_pol_sigma_r3/r4-like"/>
</dbReference>
<comment type="caution">
    <text evidence="8">The sequence shown here is derived from an EMBL/GenBank/DDBJ whole genome shotgun (WGS) entry which is preliminary data.</text>
</comment>
<dbReference type="GO" id="GO:0016987">
    <property type="term" value="F:sigma factor activity"/>
    <property type="evidence" value="ECO:0007669"/>
    <property type="project" value="UniProtKB-KW"/>
</dbReference>
<reference evidence="10 11" key="1">
    <citation type="submission" date="2021-03" db="EMBL/GenBank/DDBJ databases">
        <title>Pseudidiomarina terrestris, a new bacterium isolated from saline soil.</title>
        <authorList>
            <person name="Galisteo C."/>
            <person name="De La Haba R."/>
            <person name="Sanchez-Porro C."/>
            <person name="Ventosa A."/>
        </authorList>
    </citation>
    <scope>NUCLEOTIDE SEQUENCE [LARGE SCALE GENOMIC DNA]</scope>
    <source>
        <strain evidence="8 11">1APP75-32.1</strain>
        <strain evidence="10">1APR75-15</strain>
        <strain evidence="9">1ASR75-15</strain>
    </source>
</reference>
<evidence type="ECO:0000259" key="6">
    <source>
        <dbReference type="Pfam" id="PF04542"/>
    </source>
</evidence>
<dbReference type="Gene3D" id="1.10.10.10">
    <property type="entry name" value="Winged helix-like DNA-binding domain superfamily/Winged helix DNA-binding domain"/>
    <property type="match status" value="1"/>
</dbReference>
<dbReference type="Pfam" id="PF04542">
    <property type="entry name" value="Sigma70_r2"/>
    <property type="match status" value="1"/>
</dbReference>
<dbReference type="GO" id="GO:0003677">
    <property type="term" value="F:DNA binding"/>
    <property type="evidence" value="ECO:0007669"/>
    <property type="project" value="UniProtKB-KW"/>
</dbReference>
<keyword evidence="5" id="KW-0804">Transcription</keyword>
<keyword evidence="2" id="KW-0805">Transcription regulation</keyword>
<name>A0AAW7QU33_9GAMM</name>
<dbReference type="PANTHER" id="PTHR43133:SF8">
    <property type="entry name" value="RNA POLYMERASE SIGMA FACTOR HI_1459-RELATED"/>
    <property type="match status" value="1"/>
</dbReference>
<dbReference type="NCBIfam" id="TIGR02937">
    <property type="entry name" value="sigma70-ECF"/>
    <property type="match status" value="1"/>
</dbReference>